<dbReference type="Proteomes" id="UP000794436">
    <property type="component" value="Unassembled WGS sequence"/>
</dbReference>
<protein>
    <submittedName>
        <fullName evidence="1">Uncharacterized protein</fullName>
    </submittedName>
</protein>
<reference evidence="1" key="1">
    <citation type="submission" date="2019-03" db="EMBL/GenBank/DDBJ databases">
        <title>Long read genome sequence of the mycoparasitic Pythium oligandrum ATCC 38472 isolated from sugarbeet rhizosphere.</title>
        <authorList>
            <person name="Gaulin E."/>
        </authorList>
    </citation>
    <scope>NUCLEOTIDE SEQUENCE</scope>
    <source>
        <strain evidence="1">ATCC 38472_TT</strain>
    </source>
</reference>
<sequence length="426" mass="49394">MESAIETLLLELFAEIDEWENQQALLAEATADKPVTKSKRTKTATDPEAKLAMLPLPEQPDLEGKERTRLIVKRYYYRKLTRLGVLREEAENLEAQYEQLIRSDWEASLSPSSAEELGQKTRLMKIRDAFVELAMMSKALRLENERYQIALNEYNKTEKLLTQTYTTQYKNAKRSHEVMLAKKQNPVIHVRHLSMQECAEIMSQSYDRVRHFRESTQNFSSGMSVFGWRDRYRYDKKDIDFSIEKTYQHQSKEAVTDKVWEILSDGEAFGRLYPASISAKFNIIQRLDNNNILYYHTLEMSQQSNMLTKCLLLCSRISVMDGDACIILLRSIDPRLYVISEGEVDTARDNRGRQKIEPKVEEIWISMFSWLLQRRDGPDGEHCAAEFGGTLIGTPMLDASFWFVERLQGAMKLEQILFGPTNLLPA</sequence>
<organism evidence="1 2">
    <name type="scientific">Pythium oligandrum</name>
    <name type="common">Mycoparasitic fungus</name>
    <dbReference type="NCBI Taxonomy" id="41045"/>
    <lineage>
        <taxon>Eukaryota</taxon>
        <taxon>Sar</taxon>
        <taxon>Stramenopiles</taxon>
        <taxon>Oomycota</taxon>
        <taxon>Peronosporomycetes</taxon>
        <taxon>Pythiales</taxon>
        <taxon>Pythiaceae</taxon>
        <taxon>Pythium</taxon>
    </lineage>
</organism>
<gene>
    <name evidence="1" type="ORF">Poli38472_014257</name>
</gene>
<comment type="caution">
    <text evidence="1">The sequence shown here is derived from an EMBL/GenBank/DDBJ whole genome shotgun (WGS) entry which is preliminary data.</text>
</comment>
<accession>A0A8K1FHQ3</accession>
<dbReference type="AlphaFoldDB" id="A0A8K1FHQ3"/>
<evidence type="ECO:0000313" key="2">
    <source>
        <dbReference type="Proteomes" id="UP000794436"/>
    </source>
</evidence>
<evidence type="ECO:0000313" key="1">
    <source>
        <dbReference type="EMBL" id="TMW64140.1"/>
    </source>
</evidence>
<dbReference type="EMBL" id="SPLM01000041">
    <property type="protein sequence ID" value="TMW64140.1"/>
    <property type="molecule type" value="Genomic_DNA"/>
</dbReference>
<proteinExistence type="predicted"/>
<name>A0A8K1FHQ3_PYTOL</name>
<keyword evidence="2" id="KW-1185">Reference proteome</keyword>